<keyword evidence="11" id="KW-1185">Reference proteome</keyword>
<evidence type="ECO:0000256" key="5">
    <source>
        <dbReference type="ARBA" id="ARBA00022989"/>
    </source>
</evidence>
<dbReference type="Pfam" id="PF06750">
    <property type="entry name" value="A24_N_bact"/>
    <property type="match status" value="1"/>
</dbReference>
<evidence type="ECO:0000256" key="1">
    <source>
        <dbReference type="ARBA" id="ARBA00004651"/>
    </source>
</evidence>
<evidence type="ECO:0000256" key="2">
    <source>
        <dbReference type="ARBA" id="ARBA00005801"/>
    </source>
</evidence>
<evidence type="ECO:0000259" key="8">
    <source>
        <dbReference type="Pfam" id="PF01478"/>
    </source>
</evidence>
<evidence type="ECO:0000256" key="6">
    <source>
        <dbReference type="ARBA" id="ARBA00023136"/>
    </source>
</evidence>
<dbReference type="GO" id="GO:0004190">
    <property type="term" value="F:aspartic-type endopeptidase activity"/>
    <property type="evidence" value="ECO:0007669"/>
    <property type="project" value="InterPro"/>
</dbReference>
<keyword evidence="6 7" id="KW-0472">Membrane</keyword>
<dbReference type="Pfam" id="PF01478">
    <property type="entry name" value="Peptidase_A24"/>
    <property type="match status" value="1"/>
</dbReference>
<protein>
    <submittedName>
        <fullName evidence="10">Prepilin peptidase</fullName>
    </submittedName>
</protein>
<dbReference type="EMBL" id="SIJB01000007">
    <property type="protein sequence ID" value="NBI28001.1"/>
    <property type="molecule type" value="Genomic_DNA"/>
</dbReference>
<reference evidence="10 11" key="1">
    <citation type="submission" date="2019-01" db="EMBL/GenBank/DDBJ databases">
        <title>Chengkuizengella sp. nov., isolated from deep-sea sediment of East Pacific Ocean.</title>
        <authorList>
            <person name="Yang J."/>
            <person name="Lai Q."/>
            <person name="Shao Z."/>
        </authorList>
    </citation>
    <scope>NUCLEOTIDE SEQUENCE [LARGE SCALE GENOMIC DNA]</scope>
    <source>
        <strain evidence="10 11">YPA3-1-1</strain>
    </source>
</reference>
<dbReference type="PANTHER" id="PTHR30487:SF0">
    <property type="entry name" value="PREPILIN LEADER PEPTIDASE_N-METHYLTRANSFERASE-RELATED"/>
    <property type="match status" value="1"/>
</dbReference>
<feature type="domain" description="Prepilin type IV endopeptidase peptidase" evidence="8">
    <location>
        <begin position="104"/>
        <end position="208"/>
    </location>
</feature>
<keyword evidence="3" id="KW-1003">Cell membrane</keyword>
<gene>
    <name evidence="10" type="ORF">ERL59_03380</name>
</gene>
<dbReference type="PANTHER" id="PTHR30487">
    <property type="entry name" value="TYPE 4 PREPILIN-LIKE PROTEINS LEADER PEPTIDE-PROCESSING ENZYME"/>
    <property type="match status" value="1"/>
</dbReference>
<keyword evidence="5 7" id="KW-1133">Transmembrane helix</keyword>
<comment type="subcellular location">
    <subcellularLocation>
        <location evidence="1">Cell membrane</location>
        <topology evidence="1">Multi-pass membrane protein</topology>
    </subcellularLocation>
</comment>
<dbReference type="InterPro" id="IPR000045">
    <property type="entry name" value="Prepilin_IV_endopep_pep"/>
</dbReference>
<dbReference type="GO" id="GO:0006465">
    <property type="term" value="P:signal peptide processing"/>
    <property type="evidence" value="ECO:0007669"/>
    <property type="project" value="TreeGrafter"/>
</dbReference>
<evidence type="ECO:0000313" key="11">
    <source>
        <dbReference type="Proteomes" id="UP000448943"/>
    </source>
</evidence>
<proteinExistence type="inferred from homology"/>
<evidence type="ECO:0000313" key="10">
    <source>
        <dbReference type="EMBL" id="NBI28001.1"/>
    </source>
</evidence>
<comment type="caution">
    <text evidence="10">The sequence shown here is derived from an EMBL/GenBank/DDBJ whole genome shotgun (WGS) entry which is preliminary data.</text>
</comment>
<evidence type="ECO:0000256" key="3">
    <source>
        <dbReference type="ARBA" id="ARBA00022475"/>
    </source>
</evidence>
<sequence>MTTLIYIYLFILGLVFGSFFNVVGLRVPNKQSIVYPPSQCPHCQHRLGVWDLIPIFSYLFYKGKCRHCGLKVSPIYLFGELITGILFMWIYFITGFSGELMIGLLLVSLSVIITVSDLKYMIIPNKVLLVFLPFIILARFLFPSQPIWHYVVGFIVGGGVLLLLVIISRGGMGMGDVKLFAIFGLIIGINQIVLALFIASVVGSLIGITLIVLKKTQKKQPIPFGPYLALGTLITYGYGDEILQWYLSFLLQL</sequence>
<evidence type="ECO:0000259" key="9">
    <source>
        <dbReference type="Pfam" id="PF06750"/>
    </source>
</evidence>
<organism evidence="10 11">
    <name type="scientific">Chengkuizengella marina</name>
    <dbReference type="NCBI Taxonomy" id="2507566"/>
    <lineage>
        <taxon>Bacteria</taxon>
        <taxon>Bacillati</taxon>
        <taxon>Bacillota</taxon>
        <taxon>Bacilli</taxon>
        <taxon>Bacillales</taxon>
        <taxon>Paenibacillaceae</taxon>
        <taxon>Chengkuizengella</taxon>
    </lineage>
</organism>
<evidence type="ECO:0000256" key="4">
    <source>
        <dbReference type="ARBA" id="ARBA00022692"/>
    </source>
</evidence>
<dbReference type="RefSeq" id="WP_160644497.1">
    <property type="nucleotide sequence ID" value="NZ_SIJB01000007.1"/>
</dbReference>
<comment type="similarity">
    <text evidence="2">Belongs to the peptidase A24 family.</text>
</comment>
<dbReference type="OrthoDB" id="9789291at2"/>
<feature type="domain" description="Prepilin peptidase A24 N-terminal" evidence="9">
    <location>
        <begin position="11"/>
        <end position="92"/>
    </location>
</feature>
<dbReference type="Gene3D" id="1.20.120.1220">
    <property type="match status" value="1"/>
</dbReference>
<feature type="transmembrane region" description="Helical" evidence="7">
    <location>
        <begin position="6"/>
        <end position="25"/>
    </location>
</feature>
<dbReference type="AlphaFoldDB" id="A0A6N9PWW3"/>
<name>A0A6N9PWW3_9BACL</name>
<dbReference type="InterPro" id="IPR010627">
    <property type="entry name" value="Prepilin_pept_A24_N"/>
</dbReference>
<keyword evidence="4 7" id="KW-0812">Transmembrane</keyword>
<accession>A0A6N9PWW3</accession>
<feature type="transmembrane region" description="Helical" evidence="7">
    <location>
        <begin position="148"/>
        <end position="167"/>
    </location>
</feature>
<dbReference type="GO" id="GO:0005886">
    <property type="term" value="C:plasma membrane"/>
    <property type="evidence" value="ECO:0007669"/>
    <property type="project" value="UniProtKB-SubCell"/>
</dbReference>
<feature type="transmembrane region" description="Helical" evidence="7">
    <location>
        <begin position="179"/>
        <end position="212"/>
    </location>
</feature>
<feature type="transmembrane region" description="Helical" evidence="7">
    <location>
        <begin position="224"/>
        <end position="247"/>
    </location>
</feature>
<dbReference type="Proteomes" id="UP000448943">
    <property type="component" value="Unassembled WGS sequence"/>
</dbReference>
<evidence type="ECO:0000256" key="7">
    <source>
        <dbReference type="SAM" id="Phobius"/>
    </source>
</evidence>
<feature type="transmembrane region" description="Helical" evidence="7">
    <location>
        <begin position="125"/>
        <end position="142"/>
    </location>
</feature>
<dbReference type="InterPro" id="IPR050882">
    <property type="entry name" value="Prepilin_peptidase/N-MTase"/>
</dbReference>